<keyword evidence="9" id="KW-0732">Signal</keyword>
<dbReference type="Gene3D" id="3.40.50.11350">
    <property type="match status" value="1"/>
</dbReference>
<evidence type="ECO:0000259" key="24">
    <source>
        <dbReference type="PROSITE" id="PS50850"/>
    </source>
</evidence>
<keyword evidence="6" id="KW-0328">Glycosyltransferase</keyword>
<comment type="caution">
    <text evidence="25">The sequence shown here is derived from an EMBL/GenBank/DDBJ whole genome shotgun (WGS) entry which is preliminary data.</text>
</comment>
<comment type="pathway">
    <text evidence="4">Protein modification; protein glycosylation.</text>
</comment>
<dbReference type="GO" id="GO:0046922">
    <property type="term" value="F:peptide-O-fucosyltransferase activity"/>
    <property type="evidence" value="ECO:0007669"/>
    <property type="project" value="UniProtKB-EC"/>
</dbReference>
<evidence type="ECO:0000256" key="7">
    <source>
        <dbReference type="ARBA" id="ARBA00022679"/>
    </source>
</evidence>
<evidence type="ECO:0000313" key="25">
    <source>
        <dbReference type="EMBL" id="KAK0166057.1"/>
    </source>
</evidence>
<feature type="transmembrane region" description="Helical" evidence="23">
    <location>
        <begin position="292"/>
        <end position="314"/>
    </location>
</feature>
<evidence type="ECO:0000256" key="6">
    <source>
        <dbReference type="ARBA" id="ARBA00022676"/>
    </source>
</evidence>
<dbReference type="Pfam" id="PF00083">
    <property type="entry name" value="Sugar_tr"/>
    <property type="match status" value="1"/>
</dbReference>
<evidence type="ECO:0000256" key="18">
    <source>
        <dbReference type="ARBA" id="ARBA00025803"/>
    </source>
</evidence>
<dbReference type="GO" id="GO:0022857">
    <property type="term" value="F:transmembrane transporter activity"/>
    <property type="evidence" value="ECO:0007669"/>
    <property type="project" value="InterPro"/>
</dbReference>
<keyword evidence="15" id="KW-0325">Glycoprotein</keyword>
<keyword evidence="12" id="KW-0333">Golgi apparatus</keyword>
<keyword evidence="11 23" id="KW-1133">Transmembrane helix</keyword>
<evidence type="ECO:0000256" key="14">
    <source>
        <dbReference type="ARBA" id="ARBA00023157"/>
    </source>
</evidence>
<evidence type="ECO:0000256" key="1">
    <source>
        <dbReference type="ARBA" id="ARBA00004141"/>
    </source>
</evidence>
<dbReference type="FunFam" id="3.40.50.11350:FF:000002">
    <property type="entry name" value="GDP-fucose protein O-fucosyltransferase 2"/>
    <property type="match status" value="1"/>
</dbReference>
<feature type="transmembrane region" description="Helical" evidence="23">
    <location>
        <begin position="116"/>
        <end position="137"/>
    </location>
</feature>
<dbReference type="EC" id="2.4.1.221" evidence="5"/>
<keyword evidence="26" id="KW-1185">Reference proteome</keyword>
<reference evidence="25" key="2">
    <citation type="submission" date="2023-03" db="EMBL/GenBank/DDBJ databases">
        <authorList>
            <person name="Inwood S.N."/>
            <person name="Skelly J.G."/>
            <person name="Guhlin J."/>
            <person name="Harrop T.W.R."/>
            <person name="Goldson S.G."/>
            <person name="Dearden P.K."/>
        </authorList>
    </citation>
    <scope>NUCLEOTIDE SEQUENCE</scope>
    <source>
        <strain evidence="25">Irish</strain>
        <tissue evidence="25">Whole body</tissue>
    </source>
</reference>
<evidence type="ECO:0000256" key="8">
    <source>
        <dbReference type="ARBA" id="ARBA00022692"/>
    </source>
</evidence>
<dbReference type="EMBL" id="JAQQBS010001422">
    <property type="protein sequence ID" value="KAK0166057.1"/>
    <property type="molecule type" value="Genomic_DNA"/>
</dbReference>
<comment type="catalytic activity">
    <reaction evidence="22">
        <text>L-seryl-[protein] + GDP-beta-L-fucose = 3-O-(alpha-L-fucosyl)-L-seryl-[protein] + GDP + H(+)</text>
        <dbReference type="Rhea" id="RHEA:63644"/>
        <dbReference type="Rhea" id="RHEA-COMP:9863"/>
        <dbReference type="Rhea" id="RHEA-COMP:17914"/>
        <dbReference type="ChEBI" id="CHEBI:15378"/>
        <dbReference type="ChEBI" id="CHEBI:29999"/>
        <dbReference type="ChEBI" id="CHEBI:57273"/>
        <dbReference type="ChEBI" id="CHEBI:58189"/>
        <dbReference type="ChEBI" id="CHEBI:189632"/>
        <dbReference type="EC" id="2.4.1.221"/>
    </reaction>
    <physiologicalReaction direction="left-to-right" evidence="22">
        <dbReference type="Rhea" id="RHEA:63645"/>
    </physiologicalReaction>
</comment>
<evidence type="ECO:0000256" key="19">
    <source>
        <dbReference type="ARBA" id="ARBA00026232"/>
    </source>
</evidence>
<keyword evidence="7" id="KW-0808">Transferase</keyword>
<evidence type="ECO:0000313" key="26">
    <source>
        <dbReference type="Proteomes" id="UP001168990"/>
    </source>
</evidence>
<dbReference type="GO" id="GO:0005794">
    <property type="term" value="C:Golgi apparatus"/>
    <property type="evidence" value="ECO:0007669"/>
    <property type="project" value="UniProtKB-SubCell"/>
</dbReference>
<evidence type="ECO:0000256" key="22">
    <source>
        <dbReference type="ARBA" id="ARBA00048647"/>
    </source>
</evidence>
<keyword evidence="13 23" id="KW-0472">Membrane</keyword>
<dbReference type="PRINTS" id="PR00171">
    <property type="entry name" value="SUGRTRNSPORT"/>
</dbReference>
<evidence type="ECO:0000256" key="20">
    <source>
        <dbReference type="ARBA" id="ARBA00033083"/>
    </source>
</evidence>
<comment type="similarity">
    <text evidence="18">Belongs to the glycosyltransferase 68 family.</text>
</comment>
<evidence type="ECO:0000256" key="13">
    <source>
        <dbReference type="ARBA" id="ARBA00023136"/>
    </source>
</evidence>
<dbReference type="AlphaFoldDB" id="A0AA39FAN3"/>
<feature type="transmembrane region" description="Helical" evidence="23">
    <location>
        <begin position="64"/>
        <end position="83"/>
    </location>
</feature>
<dbReference type="InterPro" id="IPR020846">
    <property type="entry name" value="MFS_dom"/>
</dbReference>
<feature type="transmembrane region" description="Helical" evidence="23">
    <location>
        <begin position="358"/>
        <end position="377"/>
    </location>
</feature>
<evidence type="ECO:0000256" key="4">
    <source>
        <dbReference type="ARBA" id="ARBA00004922"/>
    </source>
</evidence>
<feature type="transmembrane region" description="Helical" evidence="23">
    <location>
        <begin position="457"/>
        <end position="475"/>
    </location>
</feature>
<dbReference type="InterPro" id="IPR019378">
    <property type="entry name" value="GDP-Fuc_O-FucTrfase"/>
</dbReference>
<accession>A0AA39FAN3</accession>
<keyword evidence="16" id="KW-0294">Fucose metabolism</keyword>
<evidence type="ECO:0000256" key="12">
    <source>
        <dbReference type="ARBA" id="ARBA00023034"/>
    </source>
</evidence>
<evidence type="ECO:0000256" key="10">
    <source>
        <dbReference type="ARBA" id="ARBA00022824"/>
    </source>
</evidence>
<feature type="transmembrane region" description="Helical" evidence="23">
    <location>
        <begin position="21"/>
        <end position="44"/>
    </location>
</feature>
<dbReference type="GO" id="GO:0005783">
    <property type="term" value="C:endoplasmic reticulum"/>
    <property type="evidence" value="ECO:0007669"/>
    <property type="project" value="UniProtKB-SubCell"/>
</dbReference>
<dbReference type="GO" id="GO:0016020">
    <property type="term" value="C:membrane"/>
    <property type="evidence" value="ECO:0007669"/>
    <property type="project" value="UniProtKB-SubCell"/>
</dbReference>
<reference evidence="25" key="1">
    <citation type="journal article" date="2023" name="bioRxiv">
        <title>Scaffold-level genome assemblies of two parasitoid biocontrol wasps reveal the parthenogenesis mechanism and an associated novel virus.</title>
        <authorList>
            <person name="Inwood S."/>
            <person name="Skelly J."/>
            <person name="Guhlin J."/>
            <person name="Harrop T."/>
            <person name="Goldson S."/>
            <person name="Dearden P."/>
        </authorList>
    </citation>
    <scope>NUCLEOTIDE SEQUENCE</scope>
    <source>
        <strain evidence="25">Irish</strain>
        <tissue evidence="25">Whole body</tissue>
    </source>
</reference>
<dbReference type="PROSITE" id="PS00217">
    <property type="entry name" value="SUGAR_TRANSPORT_2"/>
    <property type="match status" value="1"/>
</dbReference>
<keyword evidence="17" id="KW-0119">Carbohydrate metabolism</keyword>
<evidence type="ECO:0000256" key="11">
    <source>
        <dbReference type="ARBA" id="ARBA00022989"/>
    </source>
</evidence>
<evidence type="ECO:0000256" key="23">
    <source>
        <dbReference type="SAM" id="Phobius"/>
    </source>
</evidence>
<dbReference type="GO" id="GO:0006004">
    <property type="term" value="P:fucose metabolic process"/>
    <property type="evidence" value="ECO:0007669"/>
    <property type="project" value="UniProtKB-KW"/>
</dbReference>
<dbReference type="PROSITE" id="PS50850">
    <property type="entry name" value="MFS"/>
    <property type="match status" value="1"/>
</dbReference>
<dbReference type="SUPFAM" id="SSF103473">
    <property type="entry name" value="MFS general substrate transporter"/>
    <property type="match status" value="1"/>
</dbReference>
<organism evidence="25 26">
    <name type="scientific">Microctonus aethiopoides</name>
    <dbReference type="NCBI Taxonomy" id="144406"/>
    <lineage>
        <taxon>Eukaryota</taxon>
        <taxon>Metazoa</taxon>
        <taxon>Ecdysozoa</taxon>
        <taxon>Arthropoda</taxon>
        <taxon>Hexapoda</taxon>
        <taxon>Insecta</taxon>
        <taxon>Pterygota</taxon>
        <taxon>Neoptera</taxon>
        <taxon>Endopterygota</taxon>
        <taxon>Hymenoptera</taxon>
        <taxon>Apocrita</taxon>
        <taxon>Ichneumonoidea</taxon>
        <taxon>Braconidae</taxon>
        <taxon>Euphorinae</taxon>
        <taxon>Microctonus</taxon>
    </lineage>
</organism>
<gene>
    <name evidence="25" type="ORF">PV328_004509</name>
</gene>
<dbReference type="InterPro" id="IPR005828">
    <property type="entry name" value="MFS_sugar_transport-like"/>
</dbReference>
<dbReference type="InterPro" id="IPR036259">
    <property type="entry name" value="MFS_trans_sf"/>
</dbReference>
<evidence type="ECO:0000256" key="2">
    <source>
        <dbReference type="ARBA" id="ARBA00004240"/>
    </source>
</evidence>
<dbReference type="CDD" id="cd11298">
    <property type="entry name" value="O-FucT-2"/>
    <property type="match status" value="1"/>
</dbReference>
<dbReference type="Gene3D" id="1.20.1250.20">
    <property type="entry name" value="MFS general substrate transporter like domains"/>
    <property type="match status" value="1"/>
</dbReference>
<evidence type="ECO:0000256" key="3">
    <source>
        <dbReference type="ARBA" id="ARBA00004555"/>
    </source>
</evidence>
<feature type="domain" description="Major facilitator superfamily (MFS) profile" evidence="24">
    <location>
        <begin position="15"/>
        <end position="479"/>
    </location>
</feature>
<dbReference type="InterPro" id="IPR050549">
    <property type="entry name" value="MFS_Trehalose_Transporter"/>
</dbReference>
<dbReference type="Gene3D" id="3.40.50.11340">
    <property type="match status" value="1"/>
</dbReference>
<keyword evidence="8 23" id="KW-0812">Transmembrane</keyword>
<feature type="transmembrane region" description="Helical" evidence="23">
    <location>
        <begin position="149"/>
        <end position="171"/>
    </location>
</feature>
<comment type="catalytic activity">
    <reaction evidence="21">
        <text>L-threonyl-[protein] + GDP-beta-L-fucose = 3-O-(alpha-L-fucosyl)-L-threonyl-[protein] + GDP + H(+)</text>
        <dbReference type="Rhea" id="RHEA:70491"/>
        <dbReference type="Rhea" id="RHEA-COMP:11060"/>
        <dbReference type="Rhea" id="RHEA-COMP:17915"/>
        <dbReference type="ChEBI" id="CHEBI:15378"/>
        <dbReference type="ChEBI" id="CHEBI:30013"/>
        <dbReference type="ChEBI" id="CHEBI:57273"/>
        <dbReference type="ChEBI" id="CHEBI:58189"/>
        <dbReference type="ChEBI" id="CHEBI:189631"/>
        <dbReference type="EC" id="2.4.1.221"/>
    </reaction>
    <physiologicalReaction direction="left-to-right" evidence="21">
        <dbReference type="Rhea" id="RHEA:70492"/>
    </physiologicalReaction>
</comment>
<feature type="transmembrane region" description="Helical" evidence="23">
    <location>
        <begin position="177"/>
        <end position="197"/>
    </location>
</feature>
<feature type="transmembrane region" description="Helical" evidence="23">
    <location>
        <begin position="425"/>
        <end position="445"/>
    </location>
</feature>
<dbReference type="Pfam" id="PF10250">
    <property type="entry name" value="O-FucT"/>
    <property type="match status" value="1"/>
</dbReference>
<feature type="transmembrane region" description="Helical" evidence="23">
    <location>
        <begin position="389"/>
        <end position="413"/>
    </location>
</feature>
<evidence type="ECO:0000256" key="9">
    <source>
        <dbReference type="ARBA" id="ARBA00022729"/>
    </source>
</evidence>
<evidence type="ECO:0000256" key="21">
    <source>
        <dbReference type="ARBA" id="ARBA00047273"/>
    </source>
</evidence>
<proteinExistence type="inferred from homology"/>
<keyword evidence="10" id="KW-0256">Endoplasmic reticulum</keyword>
<dbReference type="InterPro" id="IPR005829">
    <property type="entry name" value="Sugar_transporter_CS"/>
</dbReference>
<name>A0AA39FAN3_9HYME</name>
<dbReference type="PANTHER" id="PTHR48021:SF1">
    <property type="entry name" value="GH07001P-RELATED"/>
    <property type="match status" value="1"/>
</dbReference>
<feature type="transmembrane region" description="Helical" evidence="23">
    <location>
        <begin position="326"/>
        <end position="346"/>
    </location>
</feature>
<dbReference type="Proteomes" id="UP001168990">
    <property type="component" value="Unassembled WGS sequence"/>
</dbReference>
<dbReference type="PANTHER" id="PTHR48021">
    <property type="match status" value="1"/>
</dbReference>
<evidence type="ECO:0000256" key="17">
    <source>
        <dbReference type="ARBA" id="ARBA00023277"/>
    </source>
</evidence>
<protein>
    <recommendedName>
        <fullName evidence="19">GDP-fucose protein O-fucosyltransferase 2</fullName>
        <ecNumber evidence="5">2.4.1.221</ecNumber>
    </recommendedName>
    <alternativeName>
        <fullName evidence="20">Peptide-O-fucosyltransferase 2</fullName>
    </alternativeName>
</protein>
<evidence type="ECO:0000256" key="16">
    <source>
        <dbReference type="ARBA" id="ARBA00023253"/>
    </source>
</evidence>
<evidence type="ECO:0000256" key="15">
    <source>
        <dbReference type="ARBA" id="ARBA00023180"/>
    </source>
</evidence>
<comment type="subcellular location">
    <subcellularLocation>
        <location evidence="2">Endoplasmic reticulum</location>
    </subcellularLocation>
    <subcellularLocation>
        <location evidence="3">Golgi apparatus</location>
    </subcellularLocation>
    <subcellularLocation>
        <location evidence="1">Membrane</location>
        <topology evidence="1">Multi-pass membrane protein</topology>
    </subcellularLocation>
</comment>
<dbReference type="InterPro" id="IPR003663">
    <property type="entry name" value="Sugar/inositol_transpt"/>
</dbReference>
<feature type="transmembrane region" description="Helical" evidence="23">
    <location>
        <begin position="90"/>
        <end position="110"/>
    </location>
</feature>
<evidence type="ECO:0000256" key="5">
    <source>
        <dbReference type="ARBA" id="ARBA00012196"/>
    </source>
</evidence>
<sequence>MFFTDNIFPDRSTLLQFYYGLNPLLTLVGSGLVMGYSGVVLPLLTKNDTCNQSILNENETAATWFASIISIAIPLGCIISVFTMKAGRRMALVSSGIVLLLGWIIIATSYEIIQLLIGRFITGLAIGLAATPAPVYLSEIAILKDKTTLTACTNIASCGGIMLIYLIGFVIPDNWRWVAATSISIPLLSMTSILFFTPESPRWLLHKGRLLEAKKTLLRIRGLSSETVEFNNEFQQMVNYHEKPVKNIQYINNVESDQIFNNSVISSELDESKKCWNVLNALGRPEVWKPFCILNTYFLFQQFCGIYVVIAYAVDIVVHSGIIVDAYFITVIIGVIQFIGGVACVLCSHKIGRRSLSIISGVGMSIALGILGFYIQFRKGIDLSGNYSIIPIVTILIFVGTGSFGFLALPWAMIGELYPTKYVNFMGPMTCCISGIFNFISLQLYPILVKYDFGATIYFYFIICIIATVFIIIALPETHGHTKSEIEQLFKKTETEFCEIPTDSTETNDNCYINKYSSSDKRYILYDVNPPEGFNLRRDVYIRVAVFINHLVKNNKQYKWNLVLPPWGHLLHWRSRDIDKQSQLPWGTFFDIDSLKKFIPVIEMYDFFREYKSNNANIILDRVYILQNDVRMFETGDFNDKNEISNCSETQIIKYTKSGTNQFTKLFWGYQNISTKDVKCITYHGSMSNLIQNLKPEQYRRSYMFHHMEIPLHDYYGSVDFWRARRSMRYNSALYKIADEFREKYLNSTDERDNIKRPNDWRDEKDQRNAIGGPYLAIHLRRRDFVISRAETVPSIANAAKQLINKMKELKLNTIFVATDTNNDEYEELKQYLFNYKVYRYKPSMNVKNKFKDGGIAIIDQIICSTARYFIGTKESTFTFRIQEDREILGFPIKTTFNTFCAKFNDCKPGSQWTIVW</sequence>
<keyword evidence="14" id="KW-1015">Disulfide bond</keyword>